<keyword evidence="3" id="KW-0540">Nuclease</keyword>
<accession>A0A450XGI4</accession>
<comment type="similarity">
    <text evidence="1">Belongs to the HicA mRNA interferase family.</text>
</comment>
<reference evidence="8" key="1">
    <citation type="submission" date="2019-02" db="EMBL/GenBank/DDBJ databases">
        <authorList>
            <person name="Gruber-Vodicka R. H."/>
            <person name="Seah K. B. B."/>
        </authorList>
    </citation>
    <scope>NUCLEOTIDE SEQUENCE</scope>
    <source>
        <strain evidence="8">BECK_BZ197</strain>
        <strain evidence="10">BECK_BZ198</strain>
        <strain evidence="9">BECK_BZ199</strain>
    </source>
</reference>
<keyword evidence="4" id="KW-0255">Endonuclease</keyword>
<dbReference type="AlphaFoldDB" id="A0A450XGI4"/>
<keyword evidence="7" id="KW-0346">Stress response</keyword>
<dbReference type="EMBL" id="CAADFQ010000010">
    <property type="protein sequence ID" value="VFK29464.1"/>
    <property type="molecule type" value="Genomic_DNA"/>
</dbReference>
<dbReference type="Pfam" id="PF07927">
    <property type="entry name" value="HicA_toxin"/>
    <property type="match status" value="1"/>
</dbReference>
<protein>
    <submittedName>
        <fullName evidence="8">Predicted RNA binding protein YcfA, dsRBD-like fold, HicA-like mRNA interferase family</fullName>
    </submittedName>
</protein>
<evidence type="ECO:0000256" key="3">
    <source>
        <dbReference type="ARBA" id="ARBA00022722"/>
    </source>
</evidence>
<evidence type="ECO:0000313" key="10">
    <source>
        <dbReference type="EMBL" id="VFK74788.1"/>
    </source>
</evidence>
<evidence type="ECO:0000313" key="8">
    <source>
        <dbReference type="EMBL" id="VFK28359.1"/>
    </source>
</evidence>
<dbReference type="EMBL" id="CAADFO010000036">
    <property type="protein sequence ID" value="VFK28359.1"/>
    <property type="molecule type" value="Genomic_DNA"/>
</dbReference>
<gene>
    <name evidence="8" type="ORF">BECKMB1821G_GA0114241_103625</name>
    <name evidence="10" type="ORF">BECKMB1821H_GA0114242_101014</name>
    <name evidence="9" type="ORF">BECKMB1821I_GA0114274_101014</name>
</gene>
<sequence>MNRWPSTKARRVLSALRRNGWVVKRTSSHRTLARPGYPDFVFAFHDSEEIGPRMPARISKHSRYWSPSIYRAYKPNPAFLARLYRWDHSHGEGEQIPNLLVETLFRGANITDTRQHFVEVIRAAIGIFETLVIHDKAFH</sequence>
<keyword evidence="5" id="KW-0378">Hydrolase</keyword>
<evidence type="ECO:0000256" key="7">
    <source>
        <dbReference type="ARBA" id="ARBA00023016"/>
    </source>
</evidence>
<dbReference type="GO" id="GO:0016787">
    <property type="term" value="F:hydrolase activity"/>
    <property type="evidence" value="ECO:0007669"/>
    <property type="project" value="UniProtKB-KW"/>
</dbReference>
<proteinExistence type="inferred from homology"/>
<dbReference type="InterPro" id="IPR038570">
    <property type="entry name" value="HicA_sf"/>
</dbReference>
<dbReference type="EMBL" id="CAADGH010000010">
    <property type="protein sequence ID" value="VFK74788.1"/>
    <property type="molecule type" value="Genomic_DNA"/>
</dbReference>
<dbReference type="GO" id="GO:0004519">
    <property type="term" value="F:endonuclease activity"/>
    <property type="evidence" value="ECO:0007669"/>
    <property type="project" value="UniProtKB-KW"/>
</dbReference>
<dbReference type="InterPro" id="IPR012933">
    <property type="entry name" value="HicA_mRNA_interferase"/>
</dbReference>
<name>A0A450XGI4_9GAMM</name>
<keyword evidence="2" id="KW-1277">Toxin-antitoxin system</keyword>
<evidence type="ECO:0000256" key="1">
    <source>
        <dbReference type="ARBA" id="ARBA00006620"/>
    </source>
</evidence>
<dbReference type="GO" id="GO:0003729">
    <property type="term" value="F:mRNA binding"/>
    <property type="evidence" value="ECO:0007669"/>
    <property type="project" value="InterPro"/>
</dbReference>
<evidence type="ECO:0000256" key="5">
    <source>
        <dbReference type="ARBA" id="ARBA00022801"/>
    </source>
</evidence>
<dbReference type="SUPFAM" id="SSF54786">
    <property type="entry name" value="YcfA/nrd intein domain"/>
    <property type="match status" value="1"/>
</dbReference>
<organism evidence="8">
    <name type="scientific">Candidatus Kentrum sp. MB</name>
    <dbReference type="NCBI Taxonomy" id="2138164"/>
    <lineage>
        <taxon>Bacteria</taxon>
        <taxon>Pseudomonadati</taxon>
        <taxon>Pseudomonadota</taxon>
        <taxon>Gammaproteobacteria</taxon>
        <taxon>Candidatus Kentrum</taxon>
    </lineage>
</organism>
<evidence type="ECO:0000256" key="2">
    <source>
        <dbReference type="ARBA" id="ARBA00022649"/>
    </source>
</evidence>
<evidence type="ECO:0000256" key="6">
    <source>
        <dbReference type="ARBA" id="ARBA00022884"/>
    </source>
</evidence>
<evidence type="ECO:0000256" key="4">
    <source>
        <dbReference type="ARBA" id="ARBA00022759"/>
    </source>
</evidence>
<dbReference type="Gene3D" id="3.30.920.30">
    <property type="entry name" value="Hypothetical protein"/>
    <property type="match status" value="1"/>
</dbReference>
<keyword evidence="6" id="KW-0694">RNA-binding</keyword>
<evidence type="ECO:0000313" key="9">
    <source>
        <dbReference type="EMBL" id="VFK29464.1"/>
    </source>
</evidence>